<dbReference type="NCBIfam" id="TIGR02983">
    <property type="entry name" value="SigE-fam_strep"/>
    <property type="match status" value="1"/>
</dbReference>
<dbReference type="PANTHER" id="PTHR43133:SF50">
    <property type="entry name" value="ECF RNA POLYMERASE SIGMA FACTOR SIGM"/>
    <property type="match status" value="1"/>
</dbReference>
<dbReference type="Pfam" id="PF08281">
    <property type="entry name" value="Sigma70_r4_2"/>
    <property type="match status" value="1"/>
</dbReference>
<dbReference type="InterPro" id="IPR007627">
    <property type="entry name" value="RNA_pol_sigma70_r2"/>
</dbReference>
<dbReference type="SUPFAM" id="SSF88659">
    <property type="entry name" value="Sigma3 and sigma4 domains of RNA polymerase sigma factors"/>
    <property type="match status" value="1"/>
</dbReference>
<dbReference type="PANTHER" id="PTHR43133">
    <property type="entry name" value="RNA POLYMERASE ECF-TYPE SIGMA FACTO"/>
    <property type="match status" value="1"/>
</dbReference>
<keyword evidence="2" id="KW-1185">Reference proteome</keyword>
<dbReference type="Pfam" id="PF04542">
    <property type="entry name" value="Sigma70_r2"/>
    <property type="match status" value="1"/>
</dbReference>
<name>A0ABV6V8Z7_9ACTN</name>
<dbReference type="InterPro" id="IPR014325">
    <property type="entry name" value="RNA_pol_sigma-E_actinobac"/>
</dbReference>
<reference evidence="1 2" key="1">
    <citation type="submission" date="2024-09" db="EMBL/GenBank/DDBJ databases">
        <authorList>
            <person name="Lee S.D."/>
        </authorList>
    </citation>
    <scope>NUCLEOTIDE SEQUENCE [LARGE SCALE GENOMIC DNA]</scope>
    <source>
        <strain evidence="1 2">N1-1</strain>
    </source>
</reference>
<gene>
    <name evidence="1" type="ORF">ACEZDG_13000</name>
</gene>
<dbReference type="InterPro" id="IPR036388">
    <property type="entry name" value="WH-like_DNA-bd_sf"/>
</dbReference>
<dbReference type="InterPro" id="IPR014284">
    <property type="entry name" value="RNA_pol_sigma-70_dom"/>
</dbReference>
<dbReference type="SUPFAM" id="SSF88946">
    <property type="entry name" value="Sigma2 domain of RNA polymerase sigma factors"/>
    <property type="match status" value="1"/>
</dbReference>
<sequence>MGVQKNDERDDEFHQFVTAAWPRLLRTAFLLSGDRHTAEDLVQATLERSYVAWWRVSRADDRDAYVRRILLNEHARRFRRRLREQLVTAVPERPAEGGFGRVDDRAALLAALAALPPRQRQAVVLRYWEDLSESQVAAAMGCSVGTVKSQASKGVAKLRAVFLPAGVTRLGGAA</sequence>
<dbReference type="Gene3D" id="1.10.10.10">
    <property type="entry name" value="Winged helix-like DNA-binding domain superfamily/Winged helix DNA-binding domain"/>
    <property type="match status" value="1"/>
</dbReference>
<dbReference type="EMBL" id="JBHEZX010000005">
    <property type="protein sequence ID" value="MFC1410186.1"/>
    <property type="molecule type" value="Genomic_DNA"/>
</dbReference>
<dbReference type="InterPro" id="IPR013324">
    <property type="entry name" value="RNA_pol_sigma_r3/r4-like"/>
</dbReference>
<dbReference type="NCBIfam" id="TIGR02937">
    <property type="entry name" value="sigma70-ECF"/>
    <property type="match status" value="1"/>
</dbReference>
<dbReference type="InterPro" id="IPR039425">
    <property type="entry name" value="RNA_pol_sigma-70-like"/>
</dbReference>
<protein>
    <submittedName>
        <fullName evidence="1">SigE family RNA polymerase sigma factor</fullName>
    </submittedName>
</protein>
<dbReference type="Gene3D" id="1.10.1740.10">
    <property type="match status" value="1"/>
</dbReference>
<organism evidence="1 2">
    <name type="scientific">Streptacidiphilus alkalitolerans</name>
    <dbReference type="NCBI Taxonomy" id="3342712"/>
    <lineage>
        <taxon>Bacteria</taxon>
        <taxon>Bacillati</taxon>
        <taxon>Actinomycetota</taxon>
        <taxon>Actinomycetes</taxon>
        <taxon>Kitasatosporales</taxon>
        <taxon>Streptomycetaceae</taxon>
        <taxon>Streptacidiphilus</taxon>
    </lineage>
</organism>
<evidence type="ECO:0000313" key="1">
    <source>
        <dbReference type="EMBL" id="MFC1410186.1"/>
    </source>
</evidence>
<dbReference type="InterPro" id="IPR013325">
    <property type="entry name" value="RNA_pol_sigma_r2"/>
</dbReference>
<dbReference type="Proteomes" id="UP001592582">
    <property type="component" value="Unassembled WGS sequence"/>
</dbReference>
<accession>A0ABV6V8Z7</accession>
<dbReference type="CDD" id="cd06171">
    <property type="entry name" value="Sigma70_r4"/>
    <property type="match status" value="1"/>
</dbReference>
<comment type="caution">
    <text evidence="1">The sequence shown here is derived from an EMBL/GenBank/DDBJ whole genome shotgun (WGS) entry which is preliminary data.</text>
</comment>
<proteinExistence type="predicted"/>
<dbReference type="InterPro" id="IPR013249">
    <property type="entry name" value="RNA_pol_sigma70_r4_t2"/>
</dbReference>
<evidence type="ECO:0000313" key="2">
    <source>
        <dbReference type="Proteomes" id="UP001592582"/>
    </source>
</evidence>